<comment type="subcellular location">
    <subcellularLocation>
        <location evidence="1">Nucleus</location>
    </subcellularLocation>
</comment>
<dbReference type="eggNOG" id="ENOG502S1WJ">
    <property type="taxonomic scope" value="Eukaryota"/>
</dbReference>
<sequence length="822" mass="89743">MSSPMRRSRRERRTNPRYVGADWDRDTLRRIRAASTSSGSSPSDRDIIYDQSEDEDFRQTTTFAEEPSSGSDDVSLTSEGSSPVSDNVGRNDSWSRISNGGMKPKVTAQGLPVASASGLSRGLKDPPKNGSPAILYPTLYGSGEEDLSPILHAREVWLRARDVTLPSQSTLRSPESSFTFLQQQAEGQVEASLSHPKGGPRETHPWRKSEKQRPTIGVSDFDLKSILLKQKLKVIDESIALAQQYLPTGLTHSLVRGHNETLHLSNVGIRSCCSLGGDVTPQHTSSASTPSQNQVEGWMINVGEKVKALAWAPVLGPKQYLAVATGCTPAQRAAHSTPRRLFGPAFTPSSNYPSAVQLWSFGSTIVPTQATLQEYFSLDAREEPRLEQVIGIRGGDIRCLEWAPTSPLNTDQEAPRMLAILTTDSHVRILALDFHYEGPGTSFLELETSPIDISPPAQSTSPIIMTRDDSVFSTISWASSKDLLVGCSNGMLYAYDVLECAKSPNPPQPFFDHMLHNTYIMALAPAYPLLPATGNFVASSSAGGDTTLTDLRHPVSDTVTFPRARLPSKPLTYSPFTRSFFTAYEPSARGSAEGSFSTTVVCHHLRRFYKIFHIARLPSQSGAATSLASSIHHPSLLIGNACGDVFATNYLRRVLVNRPASRTRSAWLQQLCRYDWRPADEANPNVTGTNDPNNTDVFHGPPTRPGISRLTFGFRPEHIDLSLGRGAESKARGSKRSRKRKDQVEQADLDIGGDVPEGRGKEKVAAKGKDDKHEDPAAAEVIFEEEQAVTAMDWNVNRAAAGWAAIGWGSGLVMIKDLSIEL</sequence>
<feature type="region of interest" description="Disordered" evidence="4">
    <location>
        <begin position="723"/>
        <end position="773"/>
    </location>
</feature>
<keyword evidence="6" id="KW-1185">Reference proteome</keyword>
<dbReference type="Proteomes" id="UP000030752">
    <property type="component" value="Unassembled WGS sequence"/>
</dbReference>
<dbReference type="InterPro" id="IPR052416">
    <property type="entry name" value="GTF3C_component"/>
</dbReference>
<feature type="compositionally biased region" description="Basic and acidic residues" evidence="4">
    <location>
        <begin position="756"/>
        <end position="773"/>
    </location>
</feature>
<dbReference type="OrthoDB" id="4703at2759"/>
<protein>
    <submittedName>
        <fullName evidence="5">Uncharacterized protein</fullName>
    </submittedName>
</protein>
<dbReference type="STRING" id="1220924.W2S6D2"/>
<evidence type="ECO:0000256" key="1">
    <source>
        <dbReference type="ARBA" id="ARBA00004123"/>
    </source>
</evidence>
<dbReference type="GeneID" id="19978151"/>
<keyword evidence="3" id="KW-0539">Nucleus</keyword>
<feature type="compositionally biased region" description="Polar residues" evidence="4">
    <location>
        <begin position="59"/>
        <end position="98"/>
    </location>
</feature>
<dbReference type="RefSeq" id="XP_008713703.1">
    <property type="nucleotide sequence ID" value="XM_008715481.1"/>
</dbReference>
<dbReference type="InParanoid" id="W2S6D2"/>
<dbReference type="InterPro" id="IPR036322">
    <property type="entry name" value="WD40_repeat_dom_sf"/>
</dbReference>
<dbReference type="PANTHER" id="PTHR15052">
    <property type="entry name" value="RNA POLYMERASE III TRANSCRIPTION INITIATION FACTOR COMPLEX SUBUNIT"/>
    <property type="match status" value="1"/>
</dbReference>
<evidence type="ECO:0000313" key="6">
    <source>
        <dbReference type="Proteomes" id="UP000030752"/>
    </source>
</evidence>
<dbReference type="EMBL" id="KI635846">
    <property type="protein sequence ID" value="ETN44261.1"/>
    <property type="molecule type" value="Genomic_DNA"/>
</dbReference>
<name>W2S6D2_CYPE1</name>
<feature type="compositionally biased region" description="Basic residues" evidence="4">
    <location>
        <begin position="732"/>
        <end position="741"/>
    </location>
</feature>
<feature type="region of interest" description="Disordered" evidence="4">
    <location>
        <begin position="183"/>
        <end position="213"/>
    </location>
</feature>
<organism evidence="5 6">
    <name type="scientific">Cyphellophora europaea (strain CBS 101466)</name>
    <name type="common">Phialophora europaea</name>
    <dbReference type="NCBI Taxonomy" id="1220924"/>
    <lineage>
        <taxon>Eukaryota</taxon>
        <taxon>Fungi</taxon>
        <taxon>Dikarya</taxon>
        <taxon>Ascomycota</taxon>
        <taxon>Pezizomycotina</taxon>
        <taxon>Eurotiomycetes</taxon>
        <taxon>Chaetothyriomycetidae</taxon>
        <taxon>Chaetothyriales</taxon>
        <taxon>Cyphellophoraceae</taxon>
        <taxon>Cyphellophora</taxon>
    </lineage>
</organism>
<keyword evidence="2" id="KW-0804">Transcription</keyword>
<dbReference type="HOGENOM" id="CLU_018776_0_0_1"/>
<feature type="compositionally biased region" description="Basic residues" evidence="4">
    <location>
        <begin position="1"/>
        <end position="12"/>
    </location>
</feature>
<dbReference type="GO" id="GO:0005634">
    <property type="term" value="C:nucleus"/>
    <property type="evidence" value="ECO:0007669"/>
    <property type="project" value="UniProtKB-SubCell"/>
</dbReference>
<reference evidence="5 6" key="1">
    <citation type="submission" date="2013-03" db="EMBL/GenBank/DDBJ databases">
        <title>The Genome Sequence of Phialophora europaea CBS 101466.</title>
        <authorList>
            <consortium name="The Broad Institute Genomics Platform"/>
            <person name="Cuomo C."/>
            <person name="de Hoog S."/>
            <person name="Gorbushina A."/>
            <person name="Walker B."/>
            <person name="Young S.K."/>
            <person name="Zeng Q."/>
            <person name="Gargeya S."/>
            <person name="Fitzgerald M."/>
            <person name="Haas B."/>
            <person name="Abouelleil A."/>
            <person name="Allen A.W."/>
            <person name="Alvarado L."/>
            <person name="Arachchi H.M."/>
            <person name="Berlin A.M."/>
            <person name="Chapman S.B."/>
            <person name="Gainer-Dewar J."/>
            <person name="Goldberg J."/>
            <person name="Griggs A."/>
            <person name="Gujja S."/>
            <person name="Hansen M."/>
            <person name="Howarth C."/>
            <person name="Imamovic A."/>
            <person name="Ireland A."/>
            <person name="Larimer J."/>
            <person name="McCowan C."/>
            <person name="Murphy C."/>
            <person name="Pearson M."/>
            <person name="Poon T.W."/>
            <person name="Priest M."/>
            <person name="Roberts A."/>
            <person name="Saif S."/>
            <person name="Shea T."/>
            <person name="Sisk P."/>
            <person name="Sykes S."/>
            <person name="Wortman J."/>
            <person name="Nusbaum C."/>
            <person name="Birren B."/>
        </authorList>
    </citation>
    <scope>NUCLEOTIDE SEQUENCE [LARGE SCALE GENOMIC DNA]</scope>
    <source>
        <strain evidence="5 6">CBS 101466</strain>
    </source>
</reference>
<proteinExistence type="predicted"/>
<evidence type="ECO:0000256" key="4">
    <source>
        <dbReference type="SAM" id="MobiDB-lite"/>
    </source>
</evidence>
<feature type="region of interest" description="Disordered" evidence="4">
    <location>
        <begin position="1"/>
        <end position="107"/>
    </location>
</feature>
<feature type="compositionally biased region" description="Basic and acidic residues" evidence="4">
    <location>
        <begin position="199"/>
        <end position="213"/>
    </location>
</feature>
<evidence type="ECO:0000256" key="3">
    <source>
        <dbReference type="ARBA" id="ARBA00023242"/>
    </source>
</evidence>
<gene>
    <name evidence="5" type="ORF">HMPREF1541_10812</name>
</gene>
<dbReference type="GO" id="GO:0006383">
    <property type="term" value="P:transcription by RNA polymerase III"/>
    <property type="evidence" value="ECO:0007669"/>
    <property type="project" value="TreeGrafter"/>
</dbReference>
<dbReference type="GO" id="GO:0000127">
    <property type="term" value="C:transcription factor TFIIIC complex"/>
    <property type="evidence" value="ECO:0007669"/>
    <property type="project" value="TreeGrafter"/>
</dbReference>
<dbReference type="SUPFAM" id="SSF50978">
    <property type="entry name" value="WD40 repeat-like"/>
    <property type="match status" value="1"/>
</dbReference>
<dbReference type="PANTHER" id="PTHR15052:SF2">
    <property type="entry name" value="GENERAL TRANSCRIPTION FACTOR 3C POLYPEPTIDE 2"/>
    <property type="match status" value="1"/>
</dbReference>
<dbReference type="VEuPathDB" id="FungiDB:HMPREF1541_10812"/>
<evidence type="ECO:0000313" key="5">
    <source>
        <dbReference type="EMBL" id="ETN44261.1"/>
    </source>
</evidence>
<accession>W2S6D2</accession>
<evidence type="ECO:0000256" key="2">
    <source>
        <dbReference type="ARBA" id="ARBA00023163"/>
    </source>
</evidence>
<dbReference type="AlphaFoldDB" id="W2S6D2"/>